<reference evidence="1 2" key="1">
    <citation type="submission" date="2020-06" db="EMBL/GenBank/DDBJ databases">
        <title>Haloterrigena sp. nov., an extremely halophilic archaeon isolated from a saline sediment.</title>
        <authorList>
            <person name="Liu B.-B."/>
        </authorList>
    </citation>
    <scope>NUCLEOTIDE SEQUENCE [LARGE SCALE GENOMIC DNA]</scope>
    <source>
        <strain evidence="1 2">SYSU A558-1</strain>
    </source>
</reference>
<comment type="caution">
    <text evidence="1">The sequence shown here is derived from an EMBL/GenBank/DDBJ whole genome shotgun (WGS) entry which is preliminary data.</text>
</comment>
<sequence>MSGGLNEDNREEWQIVEPDDENGVLGWRVILVEETDGLFLEAHDKDDRRLDSLVLEPYLLGAYVLTFKQAAYHTEKGQDLPWDEQNDREWERVLNPFDEHIGVEYYMEFVEAGVYELGTRDAGKVESRVEIGAPWLEDFIEVFEDVEGYYRDWVLADSEP</sequence>
<protein>
    <submittedName>
        <fullName evidence="1">Uncharacterized protein</fullName>
    </submittedName>
</protein>
<dbReference type="RefSeq" id="WP_174680432.1">
    <property type="nucleotide sequence ID" value="NZ_JABUQZ010000001.1"/>
</dbReference>
<accession>A0ABX2L9U8</accession>
<dbReference type="EMBL" id="JABUQZ010000001">
    <property type="protein sequence ID" value="NUC72521.1"/>
    <property type="molecule type" value="Genomic_DNA"/>
</dbReference>
<gene>
    <name evidence="1" type="ORF">HTZ84_09405</name>
</gene>
<organism evidence="1 2">
    <name type="scientific">Haloterrigena gelatinilytica</name>
    <dbReference type="NCBI Taxonomy" id="2741724"/>
    <lineage>
        <taxon>Archaea</taxon>
        <taxon>Methanobacteriati</taxon>
        <taxon>Methanobacteriota</taxon>
        <taxon>Stenosarchaea group</taxon>
        <taxon>Halobacteria</taxon>
        <taxon>Halobacteriales</taxon>
        <taxon>Natrialbaceae</taxon>
        <taxon>Haloterrigena</taxon>
    </lineage>
</organism>
<evidence type="ECO:0000313" key="2">
    <source>
        <dbReference type="Proteomes" id="UP001016761"/>
    </source>
</evidence>
<name>A0ABX2L9U8_9EURY</name>
<dbReference type="Proteomes" id="UP001016761">
    <property type="component" value="Unassembled WGS sequence"/>
</dbReference>
<evidence type="ECO:0000313" key="1">
    <source>
        <dbReference type="EMBL" id="NUC72521.1"/>
    </source>
</evidence>
<proteinExistence type="predicted"/>
<keyword evidence="2" id="KW-1185">Reference proteome</keyword>